<comment type="similarity">
    <text evidence="1 8 12">Belongs to the thymidine kinase family.</text>
</comment>
<organism evidence="13 14">
    <name type="scientific">Mycoplasma todarodis</name>
    <dbReference type="NCBI Taxonomy" id="1937191"/>
    <lineage>
        <taxon>Bacteria</taxon>
        <taxon>Bacillati</taxon>
        <taxon>Mycoplasmatota</taxon>
        <taxon>Mollicutes</taxon>
        <taxon>Mycoplasmataceae</taxon>
        <taxon>Mycoplasma</taxon>
    </lineage>
</organism>
<accession>A0A4R0XIU3</accession>
<keyword evidence="4 8" id="KW-0808">Transferase</keyword>
<keyword evidence="8" id="KW-0479">Metal-binding</keyword>
<dbReference type="GO" id="GO:0004797">
    <property type="term" value="F:thymidine kinase activity"/>
    <property type="evidence" value="ECO:0007669"/>
    <property type="project" value="UniProtKB-UniRule"/>
</dbReference>
<dbReference type="SUPFAM" id="SSF57716">
    <property type="entry name" value="Glucocorticoid receptor-like (DNA-binding domain)"/>
    <property type="match status" value="1"/>
</dbReference>
<keyword evidence="6 8" id="KW-0418">Kinase</keyword>
<dbReference type="InterPro" id="IPR027417">
    <property type="entry name" value="P-loop_NTPase"/>
</dbReference>
<dbReference type="GO" id="GO:0008270">
    <property type="term" value="F:zinc ion binding"/>
    <property type="evidence" value="ECO:0007669"/>
    <property type="project" value="UniProtKB-UniRule"/>
</dbReference>
<evidence type="ECO:0000256" key="9">
    <source>
        <dbReference type="PIRSR" id="PIRSR035805-1"/>
    </source>
</evidence>
<gene>
    <name evidence="8" type="primary">tdk</name>
    <name evidence="13" type="ORF">C4B25_03900</name>
</gene>
<dbReference type="Pfam" id="PF00265">
    <property type="entry name" value="TK"/>
    <property type="match status" value="1"/>
</dbReference>
<comment type="caution">
    <text evidence="13">The sequence shown here is derived from an EMBL/GenBank/DDBJ whole genome shotgun (WGS) entry which is preliminary data.</text>
</comment>
<feature type="binding site" evidence="8">
    <location>
        <position position="145"/>
    </location>
    <ligand>
        <name>Zn(2+)</name>
        <dbReference type="ChEBI" id="CHEBI:29105"/>
    </ligand>
</feature>
<dbReference type="Gene3D" id="3.40.50.300">
    <property type="entry name" value="P-loop containing nucleotide triphosphate hydrolases"/>
    <property type="match status" value="1"/>
</dbReference>
<keyword evidence="5 8" id="KW-0547">Nucleotide-binding</keyword>
<feature type="binding site" evidence="8">
    <location>
        <position position="148"/>
    </location>
    <ligand>
        <name>Zn(2+)</name>
        <dbReference type="ChEBI" id="CHEBI:29105"/>
    </ligand>
</feature>
<keyword evidence="14" id="KW-1185">Reference proteome</keyword>
<keyword evidence="8" id="KW-0862">Zinc</keyword>
<evidence type="ECO:0000256" key="8">
    <source>
        <dbReference type="HAMAP-Rule" id="MF_00124"/>
    </source>
</evidence>
<evidence type="ECO:0000313" key="14">
    <source>
        <dbReference type="Proteomes" id="UP000291072"/>
    </source>
</evidence>
<dbReference type="EMBL" id="PSZP01000039">
    <property type="protein sequence ID" value="TCG10516.1"/>
    <property type="molecule type" value="Genomic_DNA"/>
</dbReference>
<dbReference type="InterPro" id="IPR001267">
    <property type="entry name" value="Thymidine_kinase"/>
</dbReference>
<name>A0A4R0XIU3_9MOLU</name>
<evidence type="ECO:0000256" key="7">
    <source>
        <dbReference type="ARBA" id="ARBA00022840"/>
    </source>
</evidence>
<dbReference type="Proteomes" id="UP000291072">
    <property type="component" value="Unassembled WGS sequence"/>
</dbReference>
<dbReference type="RefSeq" id="WP_131613733.1">
    <property type="nucleotide sequence ID" value="NZ_PSZP01000039.1"/>
</dbReference>
<feature type="binding site" evidence="8">
    <location>
        <begin position="15"/>
        <end position="22"/>
    </location>
    <ligand>
        <name>ATP</name>
        <dbReference type="ChEBI" id="CHEBI:30616"/>
    </ligand>
</feature>
<dbReference type="HAMAP" id="MF_00124">
    <property type="entry name" value="Thymidine_kinase"/>
    <property type="match status" value="1"/>
</dbReference>
<dbReference type="OrthoDB" id="9781579at2"/>
<comment type="catalytic activity">
    <reaction evidence="8 11">
        <text>thymidine + ATP = dTMP + ADP + H(+)</text>
        <dbReference type="Rhea" id="RHEA:19129"/>
        <dbReference type="ChEBI" id="CHEBI:15378"/>
        <dbReference type="ChEBI" id="CHEBI:17748"/>
        <dbReference type="ChEBI" id="CHEBI:30616"/>
        <dbReference type="ChEBI" id="CHEBI:63528"/>
        <dbReference type="ChEBI" id="CHEBI:456216"/>
        <dbReference type="EC" id="2.7.1.21"/>
    </reaction>
</comment>
<dbReference type="GO" id="GO:0005524">
    <property type="term" value="F:ATP binding"/>
    <property type="evidence" value="ECO:0007669"/>
    <property type="project" value="UniProtKB-UniRule"/>
</dbReference>
<reference evidence="13 14" key="1">
    <citation type="submission" date="2018-02" db="EMBL/GenBank/DDBJ databases">
        <title>Mycoplasma marinum and Mycoplasma todarodis sp. nov., moderately halophilic and psychrotolerant mycoplasmas isolated from cephalopods.</title>
        <authorList>
            <person name="Viver T."/>
        </authorList>
    </citation>
    <scope>NUCLEOTIDE SEQUENCE [LARGE SCALE GENOMIC DNA]</scope>
    <source>
        <strain evidence="13 14">5H</strain>
    </source>
</reference>
<dbReference type="GO" id="GO:0005829">
    <property type="term" value="C:cytosol"/>
    <property type="evidence" value="ECO:0007669"/>
    <property type="project" value="TreeGrafter"/>
</dbReference>
<keyword evidence="8" id="KW-0963">Cytoplasm</keyword>
<dbReference type="PANTHER" id="PTHR11441:SF0">
    <property type="entry name" value="THYMIDINE KINASE, CYTOSOLIC"/>
    <property type="match status" value="1"/>
</dbReference>
<dbReference type="GO" id="GO:0071897">
    <property type="term" value="P:DNA biosynthetic process"/>
    <property type="evidence" value="ECO:0007669"/>
    <property type="project" value="UniProtKB-KW"/>
</dbReference>
<comment type="subcellular location">
    <subcellularLocation>
        <location evidence="8">Cytoplasm</location>
    </subcellularLocation>
</comment>
<dbReference type="SUPFAM" id="SSF52540">
    <property type="entry name" value="P-loop containing nucleoside triphosphate hydrolases"/>
    <property type="match status" value="1"/>
</dbReference>
<dbReference type="NCBIfam" id="NF003296">
    <property type="entry name" value="PRK04296.1-1"/>
    <property type="match status" value="1"/>
</dbReference>
<feature type="binding site" evidence="10">
    <location>
        <begin position="165"/>
        <end position="168"/>
    </location>
    <ligand>
        <name>substrate</name>
    </ligand>
</feature>
<sequence>MYRVFSGGHIEVITGPMFSGKSEELIKRIKTLGFAKIKTLAIKPMMDDRWEKGKIISRAGASIDTIQIEAAKEILSQWDPSYKAVAIDEAQFFGADLVEIATELANRGVRVIISCLDTDFAGKPFSSAPQLLAIAEFVTKLQAVCFKCGNAASKTHRKTDSQERVVVGDSEYEAMCRSCHTKALNSK</sequence>
<keyword evidence="7 8" id="KW-0067">ATP-binding</keyword>
<evidence type="ECO:0000313" key="13">
    <source>
        <dbReference type="EMBL" id="TCG10516.1"/>
    </source>
</evidence>
<evidence type="ECO:0000256" key="2">
    <source>
        <dbReference type="ARBA" id="ARBA00012118"/>
    </source>
</evidence>
<dbReference type="Gene3D" id="3.30.60.20">
    <property type="match status" value="1"/>
</dbReference>
<comment type="subunit">
    <text evidence="8">Homotetramer.</text>
</comment>
<dbReference type="EC" id="2.7.1.21" evidence="2 8"/>
<evidence type="ECO:0000256" key="6">
    <source>
        <dbReference type="ARBA" id="ARBA00022777"/>
    </source>
</evidence>
<dbReference type="PANTHER" id="PTHR11441">
    <property type="entry name" value="THYMIDINE KINASE"/>
    <property type="match status" value="1"/>
</dbReference>
<evidence type="ECO:0000256" key="11">
    <source>
        <dbReference type="RuleBase" id="RU000544"/>
    </source>
</evidence>
<evidence type="ECO:0000256" key="5">
    <source>
        <dbReference type="ARBA" id="ARBA00022741"/>
    </source>
</evidence>
<proteinExistence type="inferred from homology"/>
<feature type="binding site" evidence="8">
    <location>
        <begin position="88"/>
        <end position="91"/>
    </location>
    <ligand>
        <name>ATP</name>
        <dbReference type="ChEBI" id="CHEBI:30616"/>
    </ligand>
</feature>
<evidence type="ECO:0000256" key="1">
    <source>
        <dbReference type="ARBA" id="ARBA00007587"/>
    </source>
</evidence>
<evidence type="ECO:0000256" key="10">
    <source>
        <dbReference type="PIRSR" id="PIRSR035805-2"/>
    </source>
</evidence>
<evidence type="ECO:0000256" key="4">
    <source>
        <dbReference type="ARBA" id="ARBA00022679"/>
    </source>
</evidence>
<dbReference type="AlphaFoldDB" id="A0A4R0XIU3"/>
<evidence type="ECO:0000256" key="3">
    <source>
        <dbReference type="ARBA" id="ARBA00022634"/>
    </source>
</evidence>
<dbReference type="PIRSF" id="PIRSF035805">
    <property type="entry name" value="TK_cell"/>
    <property type="match status" value="1"/>
</dbReference>
<feature type="active site" description="Proton acceptor" evidence="8 9">
    <location>
        <position position="89"/>
    </location>
</feature>
<feature type="binding site" evidence="10">
    <location>
        <position position="172"/>
    </location>
    <ligand>
        <name>substrate</name>
    </ligand>
</feature>
<keyword evidence="3 8" id="KW-0237">DNA synthesis</keyword>
<feature type="binding site" evidence="8">
    <location>
        <position position="179"/>
    </location>
    <ligand>
        <name>Zn(2+)</name>
        <dbReference type="ChEBI" id="CHEBI:29105"/>
    </ligand>
</feature>
<feature type="binding site" evidence="8">
    <location>
        <position position="176"/>
    </location>
    <ligand>
        <name>Zn(2+)</name>
        <dbReference type="ChEBI" id="CHEBI:29105"/>
    </ligand>
</feature>
<evidence type="ECO:0000256" key="12">
    <source>
        <dbReference type="RuleBase" id="RU004165"/>
    </source>
</evidence>
<protein>
    <recommendedName>
        <fullName evidence="2 8">Thymidine kinase</fullName>
        <ecNumber evidence="2 8">2.7.1.21</ecNumber>
    </recommendedName>
</protein>
<dbReference type="GO" id="GO:0046104">
    <property type="term" value="P:thymidine metabolic process"/>
    <property type="evidence" value="ECO:0007669"/>
    <property type="project" value="TreeGrafter"/>
</dbReference>